<organism evidence="2 3">
    <name type="scientific">Neofusicoccum ribis</name>
    <dbReference type="NCBI Taxonomy" id="45134"/>
    <lineage>
        <taxon>Eukaryota</taxon>
        <taxon>Fungi</taxon>
        <taxon>Dikarya</taxon>
        <taxon>Ascomycota</taxon>
        <taxon>Pezizomycotina</taxon>
        <taxon>Dothideomycetes</taxon>
        <taxon>Dothideomycetes incertae sedis</taxon>
        <taxon>Botryosphaeriales</taxon>
        <taxon>Botryosphaeriaceae</taxon>
        <taxon>Neofusicoccum</taxon>
    </lineage>
</organism>
<evidence type="ECO:0000313" key="2">
    <source>
        <dbReference type="EMBL" id="KAL1626318.1"/>
    </source>
</evidence>
<feature type="compositionally biased region" description="Low complexity" evidence="1">
    <location>
        <begin position="69"/>
        <end position="81"/>
    </location>
</feature>
<name>A0ABR3SPA5_9PEZI</name>
<dbReference type="PANTHER" id="PTHR36578:SF1">
    <property type="entry name" value="APPLE DOMAIN-CONTAINING PROTEIN"/>
    <property type="match status" value="1"/>
</dbReference>
<dbReference type="PANTHER" id="PTHR36578">
    <property type="entry name" value="CHROMOSOME 15, WHOLE GENOME SHOTGUN SEQUENCE"/>
    <property type="match status" value="1"/>
</dbReference>
<keyword evidence="3" id="KW-1185">Reference proteome</keyword>
<sequence length="485" mass="51906">MHDLDFSGIVASEGSAPIVTVPLGLGDDVSGTLNDTIPAQTLAKRGSCEAQNSGSGPTVTPDTPEAFTASSELSNAASSASTPDGYTSVFTNLKGATSSTGYMGYSTLQSYDTSFFFERDPSLDPDDSCSNPSSTNVIKCVLWGGPITPETATNTGQWRNQFQVVVAGSNGYVKSYSGTAAANIPSVDGYDGGFLNNKAINAVTDCNGVYTYMGYRLFNDDQPFSPSRCADICNEQSGSFSYGNTQDSGVPVCAPDVSYLQTAGVSFCLSYLGFTAPTVTQTATAAAATSTETTTVYQTTTITDATTLVVVTSTIQTSTTKFAVAKRDVVATPASASAIQCLLFCSYDNPDIHRDNDQHSCSTGSHRNCHADDYRPRNVKNHYHYVDNRHEHHHNKCAISYPHIIDVQVSDDKQQAIKDCLAYCNSESNCKYWEAYYYMGGGDSTYALNHGRCATFAIDYSASNLYCPHSWNIGYSVGGKKGLQL</sequence>
<proteinExistence type="predicted"/>
<feature type="region of interest" description="Disordered" evidence="1">
    <location>
        <begin position="44"/>
        <end position="84"/>
    </location>
</feature>
<accession>A0ABR3SPA5</accession>
<gene>
    <name evidence="2" type="ORF">SLS56_006902</name>
</gene>
<evidence type="ECO:0008006" key="4">
    <source>
        <dbReference type="Google" id="ProtNLM"/>
    </source>
</evidence>
<comment type="caution">
    <text evidence="2">The sequence shown here is derived from an EMBL/GenBank/DDBJ whole genome shotgun (WGS) entry which is preliminary data.</text>
</comment>
<protein>
    <recommendedName>
        <fullName evidence="4">Apple domain-containing protein</fullName>
    </recommendedName>
</protein>
<evidence type="ECO:0000313" key="3">
    <source>
        <dbReference type="Proteomes" id="UP001521116"/>
    </source>
</evidence>
<dbReference type="EMBL" id="JAJVDC020000084">
    <property type="protein sequence ID" value="KAL1626318.1"/>
    <property type="molecule type" value="Genomic_DNA"/>
</dbReference>
<reference evidence="2 3" key="1">
    <citation type="submission" date="2024-02" db="EMBL/GenBank/DDBJ databases">
        <title>De novo assembly and annotation of 12 fungi associated with fruit tree decline syndrome in Ontario, Canada.</title>
        <authorList>
            <person name="Sulman M."/>
            <person name="Ellouze W."/>
            <person name="Ilyukhin E."/>
        </authorList>
    </citation>
    <scope>NUCLEOTIDE SEQUENCE [LARGE SCALE GENOMIC DNA]</scope>
    <source>
        <strain evidence="2 3">M1-105</strain>
    </source>
</reference>
<dbReference type="Proteomes" id="UP001521116">
    <property type="component" value="Unassembled WGS sequence"/>
</dbReference>
<evidence type="ECO:0000256" key="1">
    <source>
        <dbReference type="SAM" id="MobiDB-lite"/>
    </source>
</evidence>
<feature type="compositionally biased region" description="Polar residues" evidence="1">
    <location>
        <begin position="49"/>
        <end position="61"/>
    </location>
</feature>